<keyword evidence="1" id="KW-0472">Membrane</keyword>
<name>A0A0N1I1Z6_LEPSE</name>
<dbReference type="OrthoDB" id="264748at2759"/>
<proteinExistence type="predicted"/>
<dbReference type="OMA" id="MVWCGWS"/>
<dbReference type="Proteomes" id="UP000038009">
    <property type="component" value="Unassembled WGS sequence"/>
</dbReference>
<comment type="caution">
    <text evidence="2">The sequence shown here is derived from an EMBL/GenBank/DDBJ whole genome shotgun (WGS) entry which is preliminary data.</text>
</comment>
<feature type="transmembrane region" description="Helical" evidence="1">
    <location>
        <begin position="29"/>
        <end position="50"/>
    </location>
</feature>
<reference evidence="2 3" key="1">
    <citation type="journal article" date="2015" name="PLoS Pathog.">
        <title>Leptomonas seymouri: Adaptations to the Dixenous Life Cycle Analyzed by Genome Sequencing, Transcriptome Profiling and Co-infection with Leishmania donovani.</title>
        <authorList>
            <person name="Kraeva N."/>
            <person name="Butenko A."/>
            <person name="Hlavacova J."/>
            <person name="Kostygov A."/>
            <person name="Myskova J."/>
            <person name="Grybchuk D."/>
            <person name="Lestinova T."/>
            <person name="Votypka J."/>
            <person name="Volf P."/>
            <person name="Opperdoes F."/>
            <person name="Flegontov P."/>
            <person name="Lukes J."/>
            <person name="Yurchenko V."/>
        </authorList>
    </citation>
    <scope>NUCLEOTIDE SEQUENCE [LARGE SCALE GENOMIC DNA]</scope>
    <source>
        <strain evidence="2 3">ATCC 30220</strain>
    </source>
</reference>
<keyword evidence="3" id="KW-1185">Reference proteome</keyword>
<feature type="transmembrane region" description="Helical" evidence="1">
    <location>
        <begin position="62"/>
        <end position="84"/>
    </location>
</feature>
<accession>A0A0N1I1Z6</accession>
<dbReference type="VEuPathDB" id="TriTrypDB:Lsey_0006_0440"/>
<evidence type="ECO:0000313" key="2">
    <source>
        <dbReference type="EMBL" id="KPI90410.1"/>
    </source>
</evidence>
<evidence type="ECO:0008006" key="4">
    <source>
        <dbReference type="Google" id="ProtNLM"/>
    </source>
</evidence>
<organism evidence="2 3">
    <name type="scientific">Leptomonas seymouri</name>
    <dbReference type="NCBI Taxonomy" id="5684"/>
    <lineage>
        <taxon>Eukaryota</taxon>
        <taxon>Discoba</taxon>
        <taxon>Euglenozoa</taxon>
        <taxon>Kinetoplastea</taxon>
        <taxon>Metakinetoplastina</taxon>
        <taxon>Trypanosomatida</taxon>
        <taxon>Trypanosomatidae</taxon>
        <taxon>Leishmaniinae</taxon>
        <taxon>Leptomonas</taxon>
    </lineage>
</organism>
<protein>
    <recommendedName>
        <fullName evidence="4">Reticulon domain-containing protein</fullName>
    </recommendedName>
</protein>
<keyword evidence="1" id="KW-1133">Transmembrane helix</keyword>
<evidence type="ECO:0000313" key="3">
    <source>
        <dbReference type="Proteomes" id="UP000038009"/>
    </source>
</evidence>
<evidence type="ECO:0000256" key="1">
    <source>
        <dbReference type="SAM" id="Phobius"/>
    </source>
</evidence>
<dbReference type="EMBL" id="LJSK01000006">
    <property type="protein sequence ID" value="KPI90410.1"/>
    <property type="molecule type" value="Genomic_DNA"/>
</dbReference>
<sequence length="175" mass="19302">MKSTSLRELVVLFDTRLQQLTIANVVKGFFLMHTLVVAFATTIICLSLALSTRASASLPQPLFSSFSSFAAICVVGLMITTLLYRLTGGCFVYSARSTGDVVDWLVDAVSRPLVEDTAAMLLAPDKRRERAFFFLGLCSLAEIGKFMSFWAICTLLSASWFGWSARLLWVHPCKA</sequence>
<feature type="transmembrane region" description="Helical" evidence="1">
    <location>
        <begin position="132"/>
        <end position="161"/>
    </location>
</feature>
<dbReference type="AlphaFoldDB" id="A0A0N1I1Z6"/>
<gene>
    <name evidence="2" type="ORF">ABL78_0486</name>
</gene>
<keyword evidence="1" id="KW-0812">Transmembrane</keyword>